<comment type="caution">
    <text evidence="4">The sequence shown here is derived from an EMBL/GenBank/DDBJ whole genome shotgun (WGS) entry which is preliminary data.</text>
</comment>
<dbReference type="Gene3D" id="2.40.30.170">
    <property type="match status" value="1"/>
</dbReference>
<organism evidence="4 5">
    <name type="scientific">Nostoc flagelliforme FACHB-838</name>
    <dbReference type="NCBI Taxonomy" id="2692904"/>
    <lineage>
        <taxon>Bacteria</taxon>
        <taxon>Bacillati</taxon>
        <taxon>Cyanobacteriota</taxon>
        <taxon>Cyanophyceae</taxon>
        <taxon>Nostocales</taxon>
        <taxon>Nostocaceae</taxon>
        <taxon>Nostoc</taxon>
    </lineage>
</organism>
<evidence type="ECO:0000313" key="5">
    <source>
        <dbReference type="Proteomes" id="UP000623440"/>
    </source>
</evidence>
<gene>
    <name evidence="4" type="ORF">H6G97_42930</name>
</gene>
<keyword evidence="2" id="KW-0175">Coiled coil</keyword>
<protein>
    <submittedName>
        <fullName evidence="4">Efflux RND transporter periplasmic adaptor subunit</fullName>
    </submittedName>
</protein>
<comment type="subcellular location">
    <subcellularLocation>
        <location evidence="1">Cell envelope</location>
    </subcellularLocation>
</comment>
<dbReference type="Pfam" id="PF25990">
    <property type="entry name" value="Beta-barrel_YknX"/>
    <property type="match status" value="1"/>
</dbReference>
<name>A0ABR8E583_9NOSO</name>
<evidence type="ECO:0000259" key="3">
    <source>
        <dbReference type="Pfam" id="PF25990"/>
    </source>
</evidence>
<reference evidence="4 5" key="1">
    <citation type="journal article" date="2020" name="ISME J.">
        <title>Comparative genomics reveals insights into cyanobacterial evolution and habitat adaptation.</title>
        <authorList>
            <person name="Chen M.Y."/>
            <person name="Teng W.K."/>
            <person name="Zhao L."/>
            <person name="Hu C.X."/>
            <person name="Zhou Y.K."/>
            <person name="Han B.P."/>
            <person name="Song L.R."/>
            <person name="Shu W.S."/>
        </authorList>
    </citation>
    <scope>NUCLEOTIDE SEQUENCE [LARGE SCALE GENOMIC DNA]</scope>
    <source>
        <strain evidence="4 5">FACHB-838</strain>
    </source>
</reference>
<dbReference type="RefSeq" id="WP_190946558.1">
    <property type="nucleotide sequence ID" value="NZ_JACJSI010000326.1"/>
</dbReference>
<proteinExistence type="predicted"/>
<feature type="domain" description="YknX-like beta-barrel" evidence="3">
    <location>
        <begin position="78"/>
        <end position="138"/>
    </location>
</feature>
<dbReference type="EMBL" id="JACJSI010000326">
    <property type="protein sequence ID" value="MBD2535754.1"/>
    <property type="molecule type" value="Genomic_DNA"/>
</dbReference>
<dbReference type="InterPro" id="IPR050465">
    <property type="entry name" value="UPF0194_transport"/>
</dbReference>
<accession>A0ABR8E583</accession>
<evidence type="ECO:0000256" key="1">
    <source>
        <dbReference type="ARBA" id="ARBA00004196"/>
    </source>
</evidence>
<dbReference type="PANTHER" id="PTHR32347:SF23">
    <property type="entry name" value="BLL5650 PROTEIN"/>
    <property type="match status" value="1"/>
</dbReference>
<evidence type="ECO:0000313" key="4">
    <source>
        <dbReference type="EMBL" id="MBD2535754.1"/>
    </source>
</evidence>
<dbReference type="SUPFAM" id="SSF111369">
    <property type="entry name" value="HlyD-like secretion proteins"/>
    <property type="match status" value="1"/>
</dbReference>
<sequence length="161" mass="17869">MPPSIICSFILNWYNATFAQKQLEVTKAQLELNYTSIATLSGGVVGNKNVQVGQQVLPGQTLLSIIQPRPWIIAYFPEKQLEKIQPEQKVKITVSAFANRQFQGKVDSIAFMPQDSLTTNSASSNSLHEIPVKILFDHSSLQGYESRFIPGMSAVVKVETK</sequence>
<dbReference type="PANTHER" id="PTHR32347">
    <property type="entry name" value="EFFLUX SYSTEM COMPONENT YKNX-RELATED"/>
    <property type="match status" value="1"/>
</dbReference>
<evidence type="ECO:0000256" key="2">
    <source>
        <dbReference type="ARBA" id="ARBA00023054"/>
    </source>
</evidence>
<keyword evidence="5" id="KW-1185">Reference proteome</keyword>
<dbReference type="Proteomes" id="UP000623440">
    <property type="component" value="Unassembled WGS sequence"/>
</dbReference>
<dbReference type="InterPro" id="IPR058636">
    <property type="entry name" value="Beta-barrel_YknX"/>
</dbReference>